<gene>
    <name evidence="3" type="ORF">ARC23_04230</name>
</gene>
<reference evidence="3 4" key="1">
    <citation type="journal article" date="2016" name="Front. Microbiol.">
        <title>Genome Sequence of Type Strains of Genus Stenotrophomonas.</title>
        <authorList>
            <person name="Patil P.P."/>
            <person name="Midha S."/>
            <person name="Kumar S."/>
            <person name="Patil P.B."/>
        </authorList>
    </citation>
    <scope>NUCLEOTIDE SEQUENCE [LARGE SCALE GENOMIC DNA]</scope>
    <source>
        <strain evidence="3 4">LMG 978</strain>
    </source>
</reference>
<comment type="caution">
    <text evidence="3">The sequence shown here is derived from an EMBL/GenBank/DDBJ whole genome shotgun (WGS) entry which is preliminary data.</text>
</comment>
<dbReference type="Proteomes" id="UP000051757">
    <property type="component" value="Unassembled WGS sequence"/>
</dbReference>
<evidence type="ECO:0000259" key="2">
    <source>
        <dbReference type="Pfam" id="PF08291"/>
    </source>
</evidence>
<dbReference type="SUPFAM" id="SSF55166">
    <property type="entry name" value="Hedgehog/DD-peptidase"/>
    <property type="match status" value="1"/>
</dbReference>
<dbReference type="EMBL" id="LLXV01000013">
    <property type="protein sequence ID" value="KRG52713.1"/>
    <property type="molecule type" value="Genomic_DNA"/>
</dbReference>
<dbReference type="Gene3D" id="3.30.1380.10">
    <property type="match status" value="1"/>
</dbReference>
<organism evidence="3 4">
    <name type="scientific">Stenotrophomonas beteli</name>
    <dbReference type="NCBI Taxonomy" id="3384461"/>
    <lineage>
        <taxon>Bacteria</taxon>
        <taxon>Pseudomonadati</taxon>
        <taxon>Pseudomonadota</taxon>
        <taxon>Gammaproteobacteria</taxon>
        <taxon>Lysobacterales</taxon>
        <taxon>Lysobacteraceae</taxon>
        <taxon>Stenotrophomonas</taxon>
        <taxon>Stenotrophomonas maltophilia group</taxon>
    </lineage>
</organism>
<sequence length="762" mass="83457">MATLIPRTSGPQVQAELGPQVRNTAQVDLSPAIHAAGQVGQAAAQIFQQQKDRSDLTAVMQARRELSEWEGSAFNPANPDGVAKYRGKDSLLAPDALLGDLDKRSGEIRSRLTADQQARFDQVAFSFRDTVQTRLNGYAERQYSMFEEAENKAAIDTVGQDAVRAGLAGDFNLAETRLQEVIGIAMASYQKQGYGPEALKAGERGIVSSVRKQTIIGMALQDPFAAEDLYDRYADQLTPTDRAMVERELRPYVEDRQADADVDAAETGNRAIAERADAAGVQTQFASLGAQHGFRTTSVTRSEEENRRVGGVANSQHLESRGTARDWSVKGKSQEQIDAFVADLRAAGFQVITEPHGTGPHIHAELPSTRSTRENPTAGLVEPGNIDLAKRPVVRNADGSISTVRSISFGTDKGEVLIPTVSDDGRVLSDDDAIALYEKTGKHLGVFKTPEQATAYAESLHNDQADMYLGGPRSKGDVLAYIDGLADPRRRRAARQRYGDRLAVAEARRAEQDRDVSESINLAVENADPNSGASLRQLLGRNYTRAAERGWIPSLEARWKQRQTGQAETSSPTTVLAMDEAVYRASLGGEPARVALTHFNPYDPNLQLSASDRKRYADAQLKLLSGKPEQTASVASEAEFNSVVKQYITTTMGIDASKIGGKTPDGMKAWQFTVDMRRWAEQFENEKKRKPGFDEVTKQADFLTLQGTVERPGRLWGTNTETYRVQDLNIPAPDRIQIEEALRAAGKPVTADNINKLWLGKK</sequence>
<accession>A0A0R0B6N1</accession>
<dbReference type="OrthoDB" id="6057976at2"/>
<evidence type="ECO:0000313" key="3">
    <source>
        <dbReference type="EMBL" id="KRG52713.1"/>
    </source>
</evidence>
<dbReference type="AlphaFoldDB" id="A0A0R0B6N1"/>
<dbReference type="InterPro" id="IPR009045">
    <property type="entry name" value="Zn_M74/Hedgehog-like"/>
</dbReference>
<evidence type="ECO:0000256" key="1">
    <source>
        <dbReference type="SAM" id="MobiDB-lite"/>
    </source>
</evidence>
<evidence type="ECO:0000313" key="4">
    <source>
        <dbReference type="Proteomes" id="UP000051757"/>
    </source>
</evidence>
<dbReference type="Pfam" id="PF08291">
    <property type="entry name" value="Peptidase_M15_3"/>
    <property type="match status" value="1"/>
</dbReference>
<keyword evidence="4" id="KW-1185">Reference proteome</keyword>
<name>A0A0R0B6N1_9GAMM</name>
<feature type="domain" description="Peptidase M15A C-terminal" evidence="2">
    <location>
        <begin position="294"/>
        <end position="349"/>
    </location>
</feature>
<feature type="region of interest" description="Disordered" evidence="1">
    <location>
        <begin position="353"/>
        <end position="375"/>
    </location>
</feature>
<proteinExistence type="predicted"/>
<dbReference type="InterPro" id="IPR013230">
    <property type="entry name" value="Peptidase_M15A_C"/>
</dbReference>
<protein>
    <recommendedName>
        <fullName evidence="2">Peptidase M15A C-terminal domain-containing protein</fullName>
    </recommendedName>
</protein>